<keyword evidence="3" id="KW-1185">Reference proteome</keyword>
<dbReference type="Pfam" id="PF12040">
    <property type="entry name" value="DUF3526"/>
    <property type="match status" value="1"/>
</dbReference>
<dbReference type="Proteomes" id="UP000271227">
    <property type="component" value="Unassembled WGS sequence"/>
</dbReference>
<name>A0A3M0C3E6_9PROT</name>
<dbReference type="AlphaFoldDB" id="A0A3M0C3E6"/>
<dbReference type="RefSeq" id="WP_121939907.1">
    <property type="nucleotide sequence ID" value="NZ_REFR01000014.1"/>
</dbReference>
<evidence type="ECO:0000256" key="1">
    <source>
        <dbReference type="SAM" id="Phobius"/>
    </source>
</evidence>
<keyword evidence="1" id="KW-1133">Transmembrane helix</keyword>
<comment type="caution">
    <text evidence="2">The sequence shown here is derived from an EMBL/GenBank/DDBJ whole genome shotgun (WGS) entry which is preliminary data.</text>
</comment>
<feature type="transmembrane region" description="Helical" evidence="1">
    <location>
        <begin position="143"/>
        <end position="163"/>
    </location>
</feature>
<dbReference type="OrthoDB" id="6016419at2"/>
<feature type="transmembrane region" description="Helical" evidence="1">
    <location>
        <begin position="195"/>
        <end position="214"/>
    </location>
</feature>
<dbReference type="InParanoid" id="A0A3M0C3E6"/>
<keyword evidence="1" id="KW-0812">Transmembrane</keyword>
<keyword evidence="1" id="KW-0472">Membrane</keyword>
<dbReference type="EMBL" id="REFR01000014">
    <property type="protein sequence ID" value="RMB02920.1"/>
    <property type="molecule type" value="Genomic_DNA"/>
</dbReference>
<feature type="transmembrane region" description="Helical" evidence="1">
    <location>
        <begin position="257"/>
        <end position="279"/>
    </location>
</feature>
<feature type="transmembrane region" description="Helical" evidence="1">
    <location>
        <begin position="226"/>
        <end position="250"/>
    </location>
</feature>
<dbReference type="PANTHER" id="PTHR43471:SF14">
    <property type="entry name" value="ABC-2 TYPE TRANSPORT SYSTEM PERMEASE PROTEIN"/>
    <property type="match status" value="1"/>
</dbReference>
<evidence type="ECO:0000313" key="2">
    <source>
        <dbReference type="EMBL" id="RMB02920.1"/>
    </source>
</evidence>
<organism evidence="2 3">
    <name type="scientific">Eilatimonas milleporae</name>
    <dbReference type="NCBI Taxonomy" id="911205"/>
    <lineage>
        <taxon>Bacteria</taxon>
        <taxon>Pseudomonadati</taxon>
        <taxon>Pseudomonadota</taxon>
        <taxon>Alphaproteobacteria</taxon>
        <taxon>Kordiimonadales</taxon>
        <taxon>Kordiimonadaceae</taxon>
        <taxon>Eilatimonas</taxon>
    </lineage>
</organism>
<reference evidence="2 3" key="1">
    <citation type="submission" date="2018-10" db="EMBL/GenBank/DDBJ databases">
        <title>Genomic Encyclopedia of Archaeal and Bacterial Type Strains, Phase II (KMG-II): from individual species to whole genera.</title>
        <authorList>
            <person name="Goeker M."/>
        </authorList>
    </citation>
    <scope>NUCLEOTIDE SEQUENCE [LARGE SCALE GENOMIC DNA]</scope>
    <source>
        <strain evidence="2 3">DSM 25217</strain>
    </source>
</reference>
<proteinExistence type="predicted"/>
<feature type="transmembrane region" description="Helical" evidence="1">
    <location>
        <begin position="12"/>
        <end position="35"/>
    </location>
</feature>
<protein>
    <submittedName>
        <fullName evidence="2">Uncharacterized protein DUF3526</fullName>
    </submittedName>
</protein>
<gene>
    <name evidence="2" type="ORF">BXY39_3276</name>
</gene>
<dbReference type="InterPro" id="IPR021913">
    <property type="entry name" value="DUF3526"/>
</dbReference>
<sequence>MKSIIFLLERRTFLFAAPGIALVASLFILGAYAAYSGKSQVARITRAQADYVQARGDALDAWRDELVRIESAPDAPAPAYAARPMNIRKPAVAPPAPLGDFAIGASDLLPAQTELSAWVNPADLFNEYEFANPTLLSIGRFDLSMMAVLLLPLLMIAASFDIWSTERESMRARLIAAQAGAVEPLIWSRLIVRNGLIWGVFTLVALAAGLAAPGPAGLSASRLANLAGWIGAAWVYGAFWFALIAFAVAYCRRGETVAATLFALWAGFVFLTPAIGGAVGEALYPPPSKLAALSAMRDAKSEAGKATAELTKGFLADHPEMTVSDDDVPFYYAGTWLANREAAVRTAPILHAFEDSRRQRRETVDLLQYLSPAVIANRALLSFAGGDVDRYRAYQAEARAALADLSERIGPAVVAKRRLSLAAYDAMDPFTFTETPVGDKARDLAVPVAFLSALALALGWGARRRLGAPLEKTLL</sequence>
<accession>A0A3M0C3E6</accession>
<evidence type="ECO:0000313" key="3">
    <source>
        <dbReference type="Proteomes" id="UP000271227"/>
    </source>
</evidence>
<dbReference type="PANTHER" id="PTHR43471">
    <property type="entry name" value="ABC TRANSPORTER PERMEASE"/>
    <property type="match status" value="1"/>
</dbReference>